<evidence type="ECO:0000259" key="1">
    <source>
        <dbReference type="Pfam" id="PF00571"/>
    </source>
</evidence>
<proteinExistence type="predicted"/>
<keyword evidence="3" id="KW-1185">Reference proteome</keyword>
<dbReference type="SUPFAM" id="SSF54631">
    <property type="entry name" value="CBS-domain pair"/>
    <property type="match status" value="1"/>
</dbReference>
<accession>A0A5M3W900</accession>
<protein>
    <recommendedName>
        <fullName evidence="1">CBS domain-containing protein</fullName>
    </recommendedName>
</protein>
<dbReference type="AlphaFoldDB" id="A0A5M3W900"/>
<dbReference type="InterPro" id="IPR046342">
    <property type="entry name" value="CBS_dom_sf"/>
</dbReference>
<comment type="caution">
    <text evidence="2">The sequence shown here is derived from an EMBL/GenBank/DDBJ whole genome shotgun (WGS) entry which is preliminary data.</text>
</comment>
<sequence>MGSHKVRRLPVIDGYTLVGMVALADVARALPDTSVGDLMDALTTD</sequence>
<dbReference type="Gene3D" id="3.10.580.10">
    <property type="entry name" value="CBS-domain"/>
    <property type="match status" value="1"/>
</dbReference>
<dbReference type="InterPro" id="IPR000644">
    <property type="entry name" value="CBS_dom"/>
</dbReference>
<organism evidence="2 3">
    <name type="scientific">Acrocarpospora corrugata</name>
    <dbReference type="NCBI Taxonomy" id="35763"/>
    <lineage>
        <taxon>Bacteria</taxon>
        <taxon>Bacillati</taxon>
        <taxon>Actinomycetota</taxon>
        <taxon>Actinomycetes</taxon>
        <taxon>Streptosporangiales</taxon>
        <taxon>Streptosporangiaceae</taxon>
        <taxon>Acrocarpospora</taxon>
    </lineage>
</organism>
<dbReference type="EMBL" id="BLAD01000071">
    <property type="protein sequence ID" value="GES03653.1"/>
    <property type="molecule type" value="Genomic_DNA"/>
</dbReference>
<feature type="domain" description="CBS" evidence="1">
    <location>
        <begin position="3"/>
        <end position="31"/>
    </location>
</feature>
<name>A0A5M3W900_9ACTN</name>
<reference evidence="2 3" key="1">
    <citation type="submission" date="2019-10" db="EMBL/GenBank/DDBJ databases">
        <title>Whole genome shotgun sequence of Acrocarpospora corrugata NBRC 13972.</title>
        <authorList>
            <person name="Ichikawa N."/>
            <person name="Kimura A."/>
            <person name="Kitahashi Y."/>
            <person name="Komaki H."/>
            <person name="Oguchi A."/>
        </authorList>
    </citation>
    <scope>NUCLEOTIDE SEQUENCE [LARGE SCALE GENOMIC DNA]</scope>
    <source>
        <strain evidence="2 3">NBRC 13972</strain>
    </source>
</reference>
<dbReference type="Pfam" id="PF00571">
    <property type="entry name" value="CBS"/>
    <property type="match status" value="1"/>
</dbReference>
<dbReference type="Proteomes" id="UP000334990">
    <property type="component" value="Unassembled WGS sequence"/>
</dbReference>
<gene>
    <name evidence="2" type="ORF">Acor_57190</name>
</gene>
<evidence type="ECO:0000313" key="2">
    <source>
        <dbReference type="EMBL" id="GES03653.1"/>
    </source>
</evidence>
<evidence type="ECO:0000313" key="3">
    <source>
        <dbReference type="Proteomes" id="UP000334990"/>
    </source>
</evidence>